<gene>
    <name evidence="3" type="ORF">F5878DRAFT_667075</name>
</gene>
<evidence type="ECO:0000313" key="4">
    <source>
        <dbReference type="Proteomes" id="UP001163846"/>
    </source>
</evidence>
<evidence type="ECO:0000313" key="3">
    <source>
        <dbReference type="EMBL" id="KAJ3831896.1"/>
    </source>
</evidence>
<dbReference type="Pfam" id="PF13352">
    <property type="entry name" value="DUF4100"/>
    <property type="match status" value="1"/>
</dbReference>
<evidence type="ECO:0000256" key="1">
    <source>
        <dbReference type="SAM" id="MobiDB-lite"/>
    </source>
</evidence>
<feature type="region of interest" description="Disordered" evidence="1">
    <location>
        <begin position="221"/>
        <end position="289"/>
    </location>
</feature>
<comment type="caution">
    <text evidence="3">The sequence shown here is derived from an EMBL/GenBank/DDBJ whole genome shotgun (WGS) entry which is preliminary data.</text>
</comment>
<keyword evidence="4" id="KW-1185">Reference proteome</keyword>
<dbReference type="AlphaFoldDB" id="A0AA38NWG1"/>
<reference evidence="3" key="1">
    <citation type="submission" date="2022-08" db="EMBL/GenBank/DDBJ databases">
        <authorList>
            <consortium name="DOE Joint Genome Institute"/>
            <person name="Min B."/>
            <person name="Riley R."/>
            <person name="Sierra-Patev S."/>
            <person name="Naranjo-Ortiz M."/>
            <person name="Looney B."/>
            <person name="Konkel Z."/>
            <person name="Slot J.C."/>
            <person name="Sakamoto Y."/>
            <person name="Steenwyk J.L."/>
            <person name="Rokas A."/>
            <person name="Carro J."/>
            <person name="Camarero S."/>
            <person name="Ferreira P."/>
            <person name="Molpeceres G."/>
            <person name="Ruiz-Duenas F.J."/>
            <person name="Serrano A."/>
            <person name="Henrissat B."/>
            <person name="Drula E."/>
            <person name="Hughes K.W."/>
            <person name="Mata J.L."/>
            <person name="Ishikawa N.K."/>
            <person name="Vargas-Isla R."/>
            <person name="Ushijima S."/>
            <person name="Smith C.A."/>
            <person name="Ahrendt S."/>
            <person name="Andreopoulos W."/>
            <person name="He G."/>
            <person name="Labutti K."/>
            <person name="Lipzen A."/>
            <person name="Ng V."/>
            <person name="Sandor L."/>
            <person name="Barry K."/>
            <person name="Martinez A.T."/>
            <person name="Xiao Y."/>
            <person name="Gibbons J.G."/>
            <person name="Terashima K."/>
            <person name="Hibbett D.S."/>
            <person name="Grigoriev I.V."/>
        </authorList>
    </citation>
    <scope>NUCLEOTIDE SEQUENCE</scope>
    <source>
        <strain evidence="3">TFB9207</strain>
    </source>
</reference>
<sequence length="289" mass="32498">MSDPLTTLSASTTMSDVSQRPAIIMPMPVPGMPDAPRFEGKEMREFLKQIEAHGMRAGITDPNRLVDYIVHYSSRSIKNDIRFMPKFDPEIEDKTWDSASRMLLQMFSAHEEPPEITMRDLEDSCILWSNEEPIELGRSRLKKLRYTLPNGQDLLRIPFGVSGGVAGMLRGAVSTNPTNGVEHNGPVLSSSPASISYGSASIFGNNVFRVASLDQQRMEEVLEGQSYPSLRSRRDTTHFNPTSQQGRENKKRINRDPNNFDKPGYRPPESRGVPPEPTITTEKPKKHEE</sequence>
<name>A0AA38NWG1_9AGAR</name>
<protein>
    <recommendedName>
        <fullName evidence="2">DUF4100 domain-containing protein</fullName>
    </recommendedName>
</protein>
<dbReference type="InterPro" id="IPR025165">
    <property type="entry name" value="DUF4100"/>
</dbReference>
<dbReference type="Proteomes" id="UP001163846">
    <property type="component" value="Unassembled WGS sequence"/>
</dbReference>
<proteinExistence type="predicted"/>
<feature type="domain" description="DUF4100" evidence="2">
    <location>
        <begin position="145"/>
        <end position="285"/>
    </location>
</feature>
<dbReference type="EMBL" id="MU807173">
    <property type="protein sequence ID" value="KAJ3831896.1"/>
    <property type="molecule type" value="Genomic_DNA"/>
</dbReference>
<evidence type="ECO:0000259" key="2">
    <source>
        <dbReference type="Pfam" id="PF13352"/>
    </source>
</evidence>
<organism evidence="3 4">
    <name type="scientific">Lentinula raphanica</name>
    <dbReference type="NCBI Taxonomy" id="153919"/>
    <lineage>
        <taxon>Eukaryota</taxon>
        <taxon>Fungi</taxon>
        <taxon>Dikarya</taxon>
        <taxon>Basidiomycota</taxon>
        <taxon>Agaricomycotina</taxon>
        <taxon>Agaricomycetes</taxon>
        <taxon>Agaricomycetidae</taxon>
        <taxon>Agaricales</taxon>
        <taxon>Marasmiineae</taxon>
        <taxon>Omphalotaceae</taxon>
        <taxon>Lentinula</taxon>
    </lineage>
</organism>
<accession>A0AA38NWG1</accession>